<sequence length="535" mass="58887">MLLADKRIELDARPASRRLAPVEVVMIGHCPSFDGSAEWKRLARDLAALAEIAALGFTAEVERLRALDEGASEAEPGDGALYALYRLPIPIRSLGYFQALFPQAFDFDGAYRSALAGRAAWLPAAVQDFFAGNEQGFGDTRTLWIIRVPESDGVRAFLPQPNATLIEPSELGAFERALLIERAGILALPDLERLLVPRALPDIPRVRLENPEAVFLPCGTELDDTHRERRHSGEMPAAEASLDPIDIVPPILRALARLRPDMQCLLTLPLDQRPQDELPAPSREFLDHIARIAGEVGSEAGGGATVSPHAELAEKLRHLQLLWPYLRSEEHPLASPCGLVAGMQARVSQRHGVWRSIAGRPLPGAALPWPPVTQQQATALREAPGVTVLLTRGGKLQVDDEALCAPCLPAADLRRMSAAQRAQEHWRSAEVMRFMGWLRRGLQALGEQLVFDADPRDPRPELALRAFFDRLHEAGALRGTRPESAYRIREIPAAESTIAFEIEIAPAYPIDRLRLTFLHDRHVAVTETRIEAGDG</sequence>
<gene>
    <name evidence="1" type="ORF">SAMN05421829_11943</name>
</gene>
<evidence type="ECO:0000313" key="1">
    <source>
        <dbReference type="EMBL" id="SIR54274.1"/>
    </source>
</evidence>
<name>A0A1N7BSU2_9RHOO</name>
<dbReference type="EMBL" id="FTMD01000019">
    <property type="protein sequence ID" value="SIR54274.1"/>
    <property type="molecule type" value="Genomic_DNA"/>
</dbReference>
<dbReference type="RefSeq" id="WP_076604083.1">
    <property type="nucleotide sequence ID" value="NZ_FTMD01000019.1"/>
</dbReference>
<evidence type="ECO:0000313" key="2">
    <source>
        <dbReference type="Proteomes" id="UP000186819"/>
    </source>
</evidence>
<keyword evidence="2" id="KW-1185">Reference proteome</keyword>
<dbReference type="AlphaFoldDB" id="A0A1N7BSU2"/>
<accession>A0A1N7BSU2</accession>
<reference evidence="2" key="1">
    <citation type="submission" date="2017-01" db="EMBL/GenBank/DDBJ databases">
        <authorList>
            <person name="Varghese N."/>
            <person name="Submissions S."/>
        </authorList>
    </citation>
    <scope>NUCLEOTIDE SEQUENCE [LARGE SCALE GENOMIC DNA]</scope>
    <source>
        <strain evidence="2">ATCC 51758</strain>
    </source>
</reference>
<protein>
    <submittedName>
        <fullName evidence="1">Uncharacterized protein</fullName>
    </submittedName>
</protein>
<dbReference type="OrthoDB" id="9177104at2"/>
<dbReference type="Proteomes" id="UP000186819">
    <property type="component" value="Unassembled WGS sequence"/>
</dbReference>
<dbReference type="STRING" id="34027.SAMN05421829_11943"/>
<organism evidence="1 2">
    <name type="scientific">Aromatoleum tolulyticum</name>
    <dbReference type="NCBI Taxonomy" id="34027"/>
    <lineage>
        <taxon>Bacteria</taxon>
        <taxon>Pseudomonadati</taxon>
        <taxon>Pseudomonadota</taxon>
        <taxon>Betaproteobacteria</taxon>
        <taxon>Rhodocyclales</taxon>
        <taxon>Rhodocyclaceae</taxon>
        <taxon>Aromatoleum</taxon>
    </lineage>
</organism>
<proteinExistence type="predicted"/>